<dbReference type="Pfam" id="PF17681">
    <property type="entry name" value="GCP_N_terminal"/>
    <property type="match status" value="1"/>
</dbReference>
<feature type="domain" description="Gamma tubulin complex component protein N-terminal" evidence="8">
    <location>
        <begin position="369"/>
        <end position="642"/>
    </location>
</feature>
<dbReference type="GO" id="GO:0000922">
    <property type="term" value="C:spindle pole"/>
    <property type="evidence" value="ECO:0007669"/>
    <property type="project" value="InterPro"/>
</dbReference>
<evidence type="ECO:0000259" key="8">
    <source>
        <dbReference type="Pfam" id="PF17681"/>
    </source>
</evidence>
<accession>A0A8S3YIL3</accession>
<evidence type="ECO:0000313" key="11">
    <source>
        <dbReference type="Proteomes" id="UP000678393"/>
    </source>
</evidence>
<evidence type="ECO:0000259" key="9">
    <source>
        <dbReference type="Pfam" id="PF19340"/>
    </source>
</evidence>
<evidence type="ECO:0000256" key="4">
    <source>
        <dbReference type="ARBA" id="ARBA00022701"/>
    </source>
</evidence>
<dbReference type="GO" id="GO:0007020">
    <property type="term" value="P:microtubule nucleation"/>
    <property type="evidence" value="ECO:0007669"/>
    <property type="project" value="InterPro"/>
</dbReference>
<proteinExistence type="inferred from homology"/>
<dbReference type="InterPro" id="IPR041470">
    <property type="entry name" value="GCP_N"/>
</dbReference>
<dbReference type="InterPro" id="IPR040457">
    <property type="entry name" value="GCP_C"/>
</dbReference>
<dbReference type="GO" id="GO:0043015">
    <property type="term" value="F:gamma-tubulin binding"/>
    <property type="evidence" value="ECO:0007669"/>
    <property type="project" value="InterPro"/>
</dbReference>
<gene>
    <name evidence="10" type="ORF">CUNI_LOCUS1736</name>
</gene>
<dbReference type="GO" id="GO:0000930">
    <property type="term" value="C:gamma-tubulin complex"/>
    <property type="evidence" value="ECO:0007669"/>
    <property type="project" value="TreeGrafter"/>
</dbReference>
<name>A0A8S3YIL3_9EUPU</name>
<keyword evidence="6" id="KW-0175">Coiled coil</keyword>
<dbReference type="GO" id="GO:0051321">
    <property type="term" value="P:meiotic cell cycle"/>
    <property type="evidence" value="ECO:0007669"/>
    <property type="project" value="TreeGrafter"/>
</dbReference>
<dbReference type="Proteomes" id="UP000678393">
    <property type="component" value="Unassembled WGS sequence"/>
</dbReference>
<dbReference type="GO" id="GO:0000278">
    <property type="term" value="P:mitotic cell cycle"/>
    <property type="evidence" value="ECO:0007669"/>
    <property type="project" value="TreeGrafter"/>
</dbReference>
<dbReference type="PANTHER" id="PTHR19302:SF70">
    <property type="entry name" value="GAMMA-TUBULIN COMPLEX COMPONENT 6"/>
    <property type="match status" value="1"/>
</dbReference>
<feature type="coiled-coil region" evidence="6">
    <location>
        <begin position="673"/>
        <end position="700"/>
    </location>
</feature>
<feature type="non-terminal residue" evidence="10">
    <location>
        <position position="1"/>
    </location>
</feature>
<keyword evidence="4" id="KW-0493">Microtubule</keyword>
<dbReference type="PANTHER" id="PTHR19302">
    <property type="entry name" value="GAMMA TUBULIN COMPLEX PROTEIN"/>
    <property type="match status" value="1"/>
</dbReference>
<evidence type="ECO:0000256" key="2">
    <source>
        <dbReference type="ARBA" id="ARBA00010337"/>
    </source>
</evidence>
<sequence length="1450" mass="164125">MIETSVVELIGQLCDIHLGPAQRAFRVQPAISHSKKLKCLKQKAFNALFQYLNTVDHECLEIQNRKDVEGILLEIYKMRMQRQFEDADRLENLFNMLRKDCSQDVGHILKLIVALKGTGNQSQSEQLGTGVFNIPEPKELRKEPTVVPDGPLCYGDVKQLSRSSQFYMHYPKDVFERLSVNITHVDDRAVQTMFDSSPGAGLGSGCFFTTKFLLGDLHEQTTHNSLFGGLMQGRVTDLGTQLSLPDLSSDCSIRIPEFRCKKSTSLSQMSVESGLGSGSASMSSSVITIGDTSESDDSIWERALTEPRSKHYTWEWIGYPPGPTEKPHLTEAGPHVFDLLLQLRQRVSAILSSEASVPPLVTVQPVVLLQNILLMLTGIPSLLFPFSQETLSFSTRDGLHVTGASPEMLSSFLSEFVECGTYFARLTSFSQPPVLNSFYTGGLVFQAFARAIRKFLSHFTAAVLKIPKEVPLLKLKVYMRKAMEQIRYIATLCHCCNTTTSAAALGDFPTGMKLLTYLYDEAEVSSSSAHYPLLLSILQTTFAPFVLFIRDWVFHGVHRDFYDEFMIQVDIDCMESRDETYWNKAYTLMPERADREGVPHFLRDSVQEIVTCGKSINLLRICNPQHFMCNVSESDIPTLSITFSYEDLKVTETYCQIYEGRMKQMSQHYTDDRQEVLRKVEQQRIELQQTARRMADHEIARLQGIINERKKKATLKKEVEFHRLKEQMEEDLKRRAGEKTQSKEDDKNFMARLLHKEHAMTEEEIELEKKARDDLIAYYTELGEETMHRERLALWRVRRAQLETSRVHFLTEDAERWRQEMAEHLHAKDLLDAASQNLPGWASKPSDTPTLVSGEEEIVLPARIQHGSPLPEHVNLGLQENSHLLPKWATRSSQPSVEQSSEELLDLNVDDVQTEDNSLVCGTLEDVDMSASQSLLPDSHLETSSGVQSTEHLLAGQTHPEVCTMDEIGTAELSKSNIKSVPGVNAATETTEAQAVRHTKSIPTMFAAKESDPDKEKQTLHVKFQDARVSDETSEERQIIPKMGKGLNSQSASQESEAQVWIIKKPSMFGHISQLSNSEYILTVPKLRRQSIQHASMESDFKDFAIKPCIRMNKAMSATKESETPSSLSVAQKPHTHIRVLSHRNANVESQWVDHNVQTVQRFRAQNVWGHSSDSTVQHLLYGNTKSVSKSQTVEPYQKIEIKPGIPYQVELYDTECVELDSEPFLDVMSHISIADLGRDLVDAVVSNEEKVEAYKYTPLSVLLTRSIMAPVRAQISLMNSALVNYFTSELRVDSHFEAIRRYLLMADGDFAEILSNILLEKMLKSPKPRDILNPMFLNGALNKAVRSSIHSNDANAENLSFVLKDVPSVFLPNAPNSLNCLQLIYNVSWPLNVVLTSASMKKYCLVFTFLLQIKRVVWTLKDIWHRLKRDAVINKAGNSAQFRHLQLHR</sequence>
<dbReference type="Pfam" id="PF19340">
    <property type="entry name" value="GCP6_N"/>
    <property type="match status" value="1"/>
</dbReference>
<keyword evidence="3" id="KW-0963">Cytoplasm</keyword>
<keyword evidence="5" id="KW-0206">Cytoskeleton</keyword>
<dbReference type="Pfam" id="PF04130">
    <property type="entry name" value="GCP_C_terminal"/>
    <property type="match status" value="1"/>
</dbReference>
<comment type="subcellular location">
    <subcellularLocation>
        <location evidence="1">Cytoplasm</location>
        <location evidence="1">Cytoskeleton</location>
    </subcellularLocation>
</comment>
<feature type="domain" description="Gamma-tubulin complex component 6 N-terminal" evidence="9">
    <location>
        <begin position="38"/>
        <end position="353"/>
    </location>
</feature>
<dbReference type="InterPro" id="IPR007259">
    <property type="entry name" value="GCP"/>
</dbReference>
<evidence type="ECO:0000256" key="1">
    <source>
        <dbReference type="ARBA" id="ARBA00004245"/>
    </source>
</evidence>
<dbReference type="InterPro" id="IPR042241">
    <property type="entry name" value="GCP_C_sf"/>
</dbReference>
<keyword evidence="11" id="KW-1185">Reference proteome</keyword>
<dbReference type="GO" id="GO:0051011">
    <property type="term" value="F:microtubule minus-end binding"/>
    <property type="evidence" value="ECO:0007669"/>
    <property type="project" value="TreeGrafter"/>
</dbReference>
<dbReference type="Gene3D" id="1.20.120.1900">
    <property type="entry name" value="Gamma-tubulin complex, C-terminal domain"/>
    <property type="match status" value="1"/>
</dbReference>
<evidence type="ECO:0000256" key="3">
    <source>
        <dbReference type="ARBA" id="ARBA00022490"/>
    </source>
</evidence>
<reference evidence="10" key="1">
    <citation type="submission" date="2021-04" db="EMBL/GenBank/DDBJ databases">
        <authorList>
            <consortium name="Molecular Ecology Group"/>
        </authorList>
    </citation>
    <scope>NUCLEOTIDE SEQUENCE</scope>
</reference>
<feature type="domain" description="Gamma tubulin complex component C-terminal" evidence="7">
    <location>
        <begin position="1295"/>
        <end position="1432"/>
    </location>
</feature>
<dbReference type="GO" id="GO:0031122">
    <property type="term" value="P:cytoplasmic microtubule organization"/>
    <property type="evidence" value="ECO:0007669"/>
    <property type="project" value="TreeGrafter"/>
</dbReference>
<evidence type="ECO:0000256" key="5">
    <source>
        <dbReference type="ARBA" id="ARBA00023212"/>
    </source>
</evidence>
<evidence type="ECO:0000256" key="6">
    <source>
        <dbReference type="SAM" id="Coils"/>
    </source>
</evidence>
<dbReference type="InterPro" id="IPR045818">
    <property type="entry name" value="GCP6_N"/>
</dbReference>
<dbReference type="OrthoDB" id="775571at2759"/>
<comment type="caution">
    <text evidence="10">The sequence shown here is derived from an EMBL/GenBank/DDBJ whole genome shotgun (WGS) entry which is preliminary data.</text>
</comment>
<evidence type="ECO:0008006" key="12">
    <source>
        <dbReference type="Google" id="ProtNLM"/>
    </source>
</evidence>
<dbReference type="EMBL" id="CAJHNH020000221">
    <property type="protein sequence ID" value="CAG5116178.1"/>
    <property type="molecule type" value="Genomic_DNA"/>
</dbReference>
<evidence type="ECO:0000259" key="7">
    <source>
        <dbReference type="Pfam" id="PF04130"/>
    </source>
</evidence>
<dbReference type="GO" id="GO:0005874">
    <property type="term" value="C:microtubule"/>
    <property type="evidence" value="ECO:0007669"/>
    <property type="project" value="UniProtKB-KW"/>
</dbReference>
<comment type="similarity">
    <text evidence="2">Belongs to the TUBGCP family.</text>
</comment>
<protein>
    <recommendedName>
        <fullName evidence="12">Gamma-tubulin complex component 6</fullName>
    </recommendedName>
</protein>
<organism evidence="10 11">
    <name type="scientific">Candidula unifasciata</name>
    <dbReference type="NCBI Taxonomy" id="100452"/>
    <lineage>
        <taxon>Eukaryota</taxon>
        <taxon>Metazoa</taxon>
        <taxon>Spiralia</taxon>
        <taxon>Lophotrochozoa</taxon>
        <taxon>Mollusca</taxon>
        <taxon>Gastropoda</taxon>
        <taxon>Heterobranchia</taxon>
        <taxon>Euthyneura</taxon>
        <taxon>Panpulmonata</taxon>
        <taxon>Eupulmonata</taxon>
        <taxon>Stylommatophora</taxon>
        <taxon>Helicina</taxon>
        <taxon>Helicoidea</taxon>
        <taxon>Geomitridae</taxon>
        <taxon>Candidula</taxon>
    </lineage>
</organism>
<dbReference type="GO" id="GO:0051225">
    <property type="term" value="P:spindle assembly"/>
    <property type="evidence" value="ECO:0007669"/>
    <property type="project" value="TreeGrafter"/>
</dbReference>
<evidence type="ECO:0000313" key="10">
    <source>
        <dbReference type="EMBL" id="CAG5116178.1"/>
    </source>
</evidence>